<sequence length="119" mass="13292">MATRKKTLDSGECLWESGQLGQSEQHVRVATPEEMAEVDAALGLQMISIRLQKGLIDALKEIASYHGIGYQPMIRDLLNRFARSEIKTILESRLSGLEKEPEEPPMKPVDDFVARLKAA</sequence>
<keyword evidence="2" id="KW-1185">Reference proteome</keyword>
<reference evidence="1" key="1">
    <citation type="submission" date="2020-10" db="EMBL/GenBank/DDBJ databases">
        <title>Whole-genome sequence of Luteibacter sp. EIF3.</title>
        <authorList>
            <person name="Friedrich I."/>
            <person name="Hertel R."/>
            <person name="Daniel R."/>
        </authorList>
    </citation>
    <scope>NUCLEOTIDE SEQUENCE</scope>
    <source>
        <strain evidence="1">EIF3</strain>
    </source>
</reference>
<evidence type="ECO:0000313" key="1">
    <source>
        <dbReference type="EMBL" id="URL59595.1"/>
    </source>
</evidence>
<gene>
    <name evidence="1" type="ORF">IM816_05725</name>
</gene>
<name>A0ABY4T8D3_9GAMM</name>
<proteinExistence type="predicted"/>
<organism evidence="1 2">
    <name type="scientific">Luteibacter flocculans</name>
    <dbReference type="NCBI Taxonomy" id="2780091"/>
    <lineage>
        <taxon>Bacteria</taxon>
        <taxon>Pseudomonadati</taxon>
        <taxon>Pseudomonadota</taxon>
        <taxon>Gammaproteobacteria</taxon>
        <taxon>Lysobacterales</taxon>
        <taxon>Rhodanobacteraceae</taxon>
        <taxon>Luteibacter</taxon>
    </lineage>
</organism>
<dbReference type="RefSeq" id="WP_250340116.1">
    <property type="nucleotide sequence ID" value="NZ_CP063231.1"/>
</dbReference>
<accession>A0ABY4T8D3</accession>
<evidence type="ECO:0008006" key="3">
    <source>
        <dbReference type="Google" id="ProtNLM"/>
    </source>
</evidence>
<dbReference type="EMBL" id="CP063231">
    <property type="protein sequence ID" value="URL59595.1"/>
    <property type="molecule type" value="Genomic_DNA"/>
</dbReference>
<evidence type="ECO:0000313" key="2">
    <source>
        <dbReference type="Proteomes" id="UP001056681"/>
    </source>
</evidence>
<protein>
    <recommendedName>
        <fullName evidence="3">Ribbon-helix-helix protein CopG domain-containing protein</fullName>
    </recommendedName>
</protein>
<dbReference type="Proteomes" id="UP001056681">
    <property type="component" value="Chromosome"/>
</dbReference>